<dbReference type="SUPFAM" id="SSF51569">
    <property type="entry name" value="Aldolase"/>
    <property type="match status" value="1"/>
</dbReference>
<dbReference type="PROSITE" id="PS00958">
    <property type="entry name" value="TRANSALDOLASE_2"/>
    <property type="match status" value="1"/>
</dbReference>
<evidence type="ECO:0000313" key="3">
    <source>
        <dbReference type="EMBL" id="ADK82714.1"/>
    </source>
</evidence>
<proteinExistence type="predicted"/>
<dbReference type="HOGENOM" id="CLU_1282155_0_0_12"/>
<evidence type="ECO:0000256" key="2">
    <source>
        <dbReference type="SAM" id="Phobius"/>
    </source>
</evidence>
<dbReference type="STRING" id="573413.Spirs_3628"/>
<dbReference type="GO" id="GO:0005975">
    <property type="term" value="P:carbohydrate metabolic process"/>
    <property type="evidence" value="ECO:0007669"/>
    <property type="project" value="InterPro"/>
</dbReference>
<protein>
    <submittedName>
        <fullName evidence="3">Transaldolase</fullName>
    </submittedName>
</protein>
<organism evidence="3 4">
    <name type="scientific">Sediminispirochaeta smaragdinae (strain DSM 11293 / JCM 15392 / SEBR 4228)</name>
    <name type="common">Spirochaeta smaragdinae</name>
    <dbReference type="NCBI Taxonomy" id="573413"/>
    <lineage>
        <taxon>Bacteria</taxon>
        <taxon>Pseudomonadati</taxon>
        <taxon>Spirochaetota</taxon>
        <taxon>Spirochaetia</taxon>
        <taxon>Spirochaetales</taxon>
        <taxon>Spirochaetaceae</taxon>
        <taxon>Sediminispirochaeta</taxon>
    </lineage>
</organism>
<gene>
    <name evidence="3" type="ordered locus">Spirs_3628</name>
</gene>
<dbReference type="OrthoDB" id="9807051at2"/>
<dbReference type="KEGG" id="ssm:Spirs_3628"/>
<keyword evidence="2" id="KW-0472">Membrane</keyword>
<keyword evidence="2" id="KW-1133">Transmembrane helix</keyword>
<evidence type="ECO:0000313" key="4">
    <source>
        <dbReference type="Proteomes" id="UP000002318"/>
    </source>
</evidence>
<feature type="transmembrane region" description="Helical" evidence="2">
    <location>
        <begin position="103"/>
        <end position="127"/>
    </location>
</feature>
<reference evidence="3 4" key="1">
    <citation type="journal article" date="2010" name="Stand. Genomic Sci.">
        <title>Complete genome sequence of Spirochaeta smaragdinae type strain (SEBR 4228).</title>
        <authorList>
            <person name="Mavromatis K."/>
            <person name="Yasawong M."/>
            <person name="Chertkov O."/>
            <person name="Lapidus A."/>
            <person name="Lucas S."/>
            <person name="Nolan M."/>
            <person name="Del Rio T.G."/>
            <person name="Tice H."/>
            <person name="Cheng J.F."/>
            <person name="Pitluck S."/>
            <person name="Liolios K."/>
            <person name="Ivanova N."/>
            <person name="Tapia R."/>
            <person name="Han C."/>
            <person name="Bruce D."/>
            <person name="Goodwin L."/>
            <person name="Pati A."/>
            <person name="Chen A."/>
            <person name="Palaniappan K."/>
            <person name="Land M."/>
            <person name="Hauser L."/>
            <person name="Chang Y.J."/>
            <person name="Jeffries C.D."/>
            <person name="Detter J.C."/>
            <person name="Rohde M."/>
            <person name="Brambilla E."/>
            <person name="Spring S."/>
            <person name="Goker M."/>
            <person name="Sikorski J."/>
            <person name="Woyke T."/>
            <person name="Bristow J."/>
            <person name="Eisen J.A."/>
            <person name="Markowitz V."/>
            <person name="Hugenholtz P."/>
            <person name="Klenk H.P."/>
            <person name="Kyrpides N.C."/>
        </authorList>
    </citation>
    <scope>NUCLEOTIDE SEQUENCE [LARGE SCALE GENOMIC DNA]</scope>
    <source>
        <strain evidence="4">DSM 11293 / JCM 15392 / SEBR 4228</strain>
    </source>
</reference>
<keyword evidence="4" id="KW-1185">Reference proteome</keyword>
<dbReference type="EMBL" id="CP002116">
    <property type="protein sequence ID" value="ADK82714.1"/>
    <property type="molecule type" value="Genomic_DNA"/>
</dbReference>
<dbReference type="eggNOG" id="COG0176">
    <property type="taxonomic scope" value="Bacteria"/>
</dbReference>
<dbReference type="InterPro" id="IPR018225">
    <property type="entry name" value="Transaldolase_AS"/>
</dbReference>
<keyword evidence="1" id="KW-0704">Schiff base</keyword>
<dbReference type="AlphaFoldDB" id="E1R7K9"/>
<dbReference type="Pfam" id="PF00923">
    <property type="entry name" value="TAL_FSA"/>
    <property type="match status" value="1"/>
</dbReference>
<dbReference type="Gene3D" id="3.20.20.70">
    <property type="entry name" value="Aldolase class I"/>
    <property type="match status" value="1"/>
</dbReference>
<dbReference type="Proteomes" id="UP000002318">
    <property type="component" value="Chromosome"/>
</dbReference>
<dbReference type="InterPro" id="IPR001585">
    <property type="entry name" value="TAL/FSA"/>
</dbReference>
<name>E1R7K9_SEDSS</name>
<evidence type="ECO:0000256" key="1">
    <source>
        <dbReference type="ARBA" id="ARBA00023270"/>
    </source>
</evidence>
<accession>E1R7K9</accession>
<sequence length="216" mass="23566">MKFWLATANTTEAEELLSLGVFEGIITNPTIVAKEEMNPVKLFKALCSKADSLYYQIGDGTFDAMMGEADRMVSIDPNKMRIKVPATPAGLRVIRALTEQGSIAMATIVPTAPLMLLAVAAGAIAIAPYSRMIQQAGVSSKIEEVLRMQQIIDAQDLDVEICTGLYNVTDLSFYAAHGVKSGFIFPNDIRAFIQQPLVQEACDAYRDDLSHIKSFV</sequence>
<dbReference type="RefSeq" id="WP_013256173.1">
    <property type="nucleotide sequence ID" value="NC_014364.1"/>
</dbReference>
<keyword evidence="2" id="KW-0812">Transmembrane</keyword>
<dbReference type="InterPro" id="IPR013785">
    <property type="entry name" value="Aldolase_TIM"/>
</dbReference>